<sequence>MSTISIILLVLVVLIAAILIYAATRPDTFRVERTATIQAPPEKVFPLINDFQNWGAWSPWENKDPAMKRSRSGPPAGKGTVYEWEGNKQVGQGRMEIIDTTPPSLITIKLDFLKPFEAHNTAEFRLEPKGNATQVTWTMRGPSPFMFKLMGLFMNMDQMVGKDFEAGLASMKAAAEA</sequence>
<dbReference type="RefSeq" id="WP_136962852.1">
    <property type="nucleotide sequence ID" value="NZ_CP039690.1"/>
</dbReference>
<dbReference type="CDD" id="cd07818">
    <property type="entry name" value="SRPBCC_1"/>
    <property type="match status" value="1"/>
</dbReference>
<dbReference type="Gene3D" id="3.30.530.20">
    <property type="match status" value="1"/>
</dbReference>
<dbReference type="Pfam" id="PF10604">
    <property type="entry name" value="Polyketide_cyc2"/>
    <property type="match status" value="1"/>
</dbReference>
<dbReference type="AlphaFoldDB" id="A0A4D7B3D9"/>
<dbReference type="InterPro" id="IPR019587">
    <property type="entry name" value="Polyketide_cyclase/dehydratase"/>
</dbReference>
<evidence type="ECO:0000313" key="1">
    <source>
        <dbReference type="EMBL" id="QCI67421.1"/>
    </source>
</evidence>
<name>A0A4D7B3D9_9HYPH</name>
<evidence type="ECO:0000313" key="2">
    <source>
        <dbReference type="Proteomes" id="UP000298781"/>
    </source>
</evidence>
<dbReference type="Proteomes" id="UP000298781">
    <property type="component" value="Chromosome"/>
</dbReference>
<dbReference type="EMBL" id="CP039690">
    <property type="protein sequence ID" value="QCI67421.1"/>
    <property type="molecule type" value="Genomic_DNA"/>
</dbReference>
<organism evidence="1 2">
    <name type="scientific">Phreatobacter stygius</name>
    <dbReference type="NCBI Taxonomy" id="1940610"/>
    <lineage>
        <taxon>Bacteria</taxon>
        <taxon>Pseudomonadati</taxon>
        <taxon>Pseudomonadota</taxon>
        <taxon>Alphaproteobacteria</taxon>
        <taxon>Hyphomicrobiales</taxon>
        <taxon>Phreatobacteraceae</taxon>
        <taxon>Phreatobacter</taxon>
    </lineage>
</organism>
<dbReference type="SUPFAM" id="SSF55961">
    <property type="entry name" value="Bet v1-like"/>
    <property type="match status" value="1"/>
</dbReference>
<gene>
    <name evidence="1" type="ORF">E8M01_26260</name>
</gene>
<dbReference type="InterPro" id="IPR023393">
    <property type="entry name" value="START-like_dom_sf"/>
</dbReference>
<proteinExistence type="predicted"/>
<keyword evidence="2" id="KW-1185">Reference proteome</keyword>
<dbReference type="KEGG" id="pstg:E8M01_26260"/>
<dbReference type="OrthoDB" id="9807923at2"/>
<accession>A0A4D7B3D9</accession>
<reference evidence="1 2" key="1">
    <citation type="submission" date="2019-04" db="EMBL/GenBank/DDBJ databases">
        <title>Phreatobacter aquaticus sp. nov.</title>
        <authorList>
            <person name="Choi A."/>
        </authorList>
    </citation>
    <scope>NUCLEOTIDE SEQUENCE [LARGE SCALE GENOMIC DNA]</scope>
    <source>
        <strain evidence="1 2">KCTC 52518</strain>
    </source>
</reference>
<protein>
    <submittedName>
        <fullName evidence="1">Polyketide cyclase</fullName>
    </submittedName>
</protein>